<keyword evidence="3" id="KW-1185">Reference proteome</keyword>
<organism evidence="2 3">
    <name type="scientific">Linum trigynum</name>
    <dbReference type="NCBI Taxonomy" id="586398"/>
    <lineage>
        <taxon>Eukaryota</taxon>
        <taxon>Viridiplantae</taxon>
        <taxon>Streptophyta</taxon>
        <taxon>Embryophyta</taxon>
        <taxon>Tracheophyta</taxon>
        <taxon>Spermatophyta</taxon>
        <taxon>Magnoliopsida</taxon>
        <taxon>eudicotyledons</taxon>
        <taxon>Gunneridae</taxon>
        <taxon>Pentapetalae</taxon>
        <taxon>rosids</taxon>
        <taxon>fabids</taxon>
        <taxon>Malpighiales</taxon>
        <taxon>Linaceae</taxon>
        <taxon>Linum</taxon>
    </lineage>
</organism>
<feature type="compositionally biased region" description="Basic and acidic residues" evidence="1">
    <location>
        <begin position="215"/>
        <end position="224"/>
    </location>
</feature>
<protein>
    <submittedName>
        <fullName evidence="2">Uncharacterized protein</fullName>
    </submittedName>
</protein>
<name>A0AAV2DFI1_9ROSI</name>
<feature type="compositionally biased region" description="Acidic residues" evidence="1">
    <location>
        <begin position="54"/>
        <end position="64"/>
    </location>
</feature>
<dbReference type="AlphaFoldDB" id="A0AAV2DFI1"/>
<feature type="compositionally biased region" description="Low complexity" evidence="1">
    <location>
        <begin position="92"/>
        <end position="101"/>
    </location>
</feature>
<sequence length="319" mass="35172">MSKFEELSLRELTRVLKSKLEEVTKDDGTALPSSDSLPPFAAEITTVLLPVAVEEQDATDDGEERAEHLGVEEFGATELPVTDEPSIASNKQQQPQQTTAPLQPPPPSDPAWVTFNDSVGISPQEFVDSLFSTKSLVPVTEIDQELIAFQLHMSTTEVFALIAAPGKHSGEFIARGQAWRTGKNGRACNWKYKKKKPVKLSSKHQGNCSTPLESLKMEPKERATPKTQKGRTRPVETPTYEKWKPKPGPESSCQPRRRVGCSLPVSKAKKKRSKVDGRFGQRRSASPPRNESTKDESGKVSFVESSFGRETGERQSNGV</sequence>
<feature type="region of interest" description="Disordered" evidence="1">
    <location>
        <begin position="195"/>
        <end position="319"/>
    </location>
</feature>
<feature type="region of interest" description="Disordered" evidence="1">
    <location>
        <begin position="54"/>
        <end position="116"/>
    </location>
</feature>
<proteinExistence type="predicted"/>
<accession>A0AAV2DFI1</accession>
<evidence type="ECO:0000313" key="3">
    <source>
        <dbReference type="Proteomes" id="UP001497516"/>
    </source>
</evidence>
<evidence type="ECO:0000256" key="1">
    <source>
        <dbReference type="SAM" id="MobiDB-lite"/>
    </source>
</evidence>
<reference evidence="2 3" key="1">
    <citation type="submission" date="2024-04" db="EMBL/GenBank/DDBJ databases">
        <authorList>
            <person name="Fracassetti M."/>
        </authorList>
    </citation>
    <scope>NUCLEOTIDE SEQUENCE [LARGE SCALE GENOMIC DNA]</scope>
</reference>
<dbReference type="Proteomes" id="UP001497516">
    <property type="component" value="Chromosome 2"/>
</dbReference>
<gene>
    <name evidence="2" type="ORF">LTRI10_LOCUS13936</name>
</gene>
<evidence type="ECO:0000313" key="2">
    <source>
        <dbReference type="EMBL" id="CAL1371899.1"/>
    </source>
</evidence>
<dbReference type="EMBL" id="OZ034815">
    <property type="protein sequence ID" value="CAL1371899.1"/>
    <property type="molecule type" value="Genomic_DNA"/>
</dbReference>